<dbReference type="InterPro" id="IPR012340">
    <property type="entry name" value="NA-bd_OB-fold"/>
</dbReference>
<dbReference type="GO" id="GO:0016787">
    <property type="term" value="F:hydrolase activity"/>
    <property type="evidence" value="ECO:0007669"/>
    <property type="project" value="UniProtKB-KW"/>
</dbReference>
<dbReference type="Pfam" id="PF07499">
    <property type="entry name" value="RuvA_C"/>
    <property type="match status" value="1"/>
</dbReference>
<keyword evidence="5 6" id="KW-0234">DNA repair</keyword>
<dbReference type="InterPro" id="IPR000085">
    <property type="entry name" value="RuvA"/>
</dbReference>
<dbReference type="GO" id="GO:0009378">
    <property type="term" value="F:four-way junction helicase activity"/>
    <property type="evidence" value="ECO:0007669"/>
    <property type="project" value="InterPro"/>
</dbReference>
<dbReference type="SUPFAM" id="SSF46929">
    <property type="entry name" value="DNA helicase RuvA subunit, C-terminal domain"/>
    <property type="match status" value="1"/>
</dbReference>
<gene>
    <name evidence="6 8" type="primary">ruvA</name>
    <name evidence="8" type="ORF">KHX13_01920</name>
</gene>
<dbReference type="SMART" id="SM00278">
    <property type="entry name" value="HhH1"/>
    <property type="match status" value="2"/>
</dbReference>
<comment type="subunit">
    <text evidence="6">Homotetramer. Forms an RuvA(8)-RuvB(12)-Holliday junction (HJ) complex. HJ DNA is sandwiched between 2 RuvA tetramers; dsDNA enters through RuvA and exits via RuvB. An RuvB hexamer assembles on each DNA strand where it exits the tetramer. Each RuvB hexamer is contacted by two RuvA subunits (via domain III) on 2 adjacent RuvB subunits; this complex drives branch migration. In the full resolvosome a probable DNA-RuvA(4)-RuvB(12)-RuvC(2) complex forms which resolves the HJ.</text>
</comment>
<keyword evidence="2 6" id="KW-0227">DNA damage</keyword>
<dbReference type="EMBL" id="JAGZCZ010000002">
    <property type="protein sequence ID" value="MBS5519087.1"/>
    <property type="molecule type" value="Genomic_DNA"/>
</dbReference>
<feature type="domain" description="Helix-hairpin-helix DNA-binding motif class 1" evidence="7">
    <location>
        <begin position="107"/>
        <end position="126"/>
    </location>
</feature>
<proteinExistence type="inferred from homology"/>
<evidence type="ECO:0000256" key="4">
    <source>
        <dbReference type="ARBA" id="ARBA00023172"/>
    </source>
</evidence>
<dbReference type="InterPro" id="IPR003583">
    <property type="entry name" value="Hlx-hairpin-Hlx_DNA-bd_motif"/>
</dbReference>
<comment type="domain">
    <text evidence="6">Has three domains with a flexible linker between the domains II and III and assumes an 'L' shape. Domain III is highly mobile and contacts RuvB.</text>
</comment>
<dbReference type="Proteomes" id="UP000754226">
    <property type="component" value="Unassembled WGS sequence"/>
</dbReference>
<evidence type="ECO:0000259" key="7">
    <source>
        <dbReference type="SMART" id="SM00278"/>
    </source>
</evidence>
<dbReference type="Pfam" id="PF01330">
    <property type="entry name" value="RuvA_N"/>
    <property type="match status" value="1"/>
</dbReference>
<dbReference type="GO" id="GO:0048476">
    <property type="term" value="C:Holliday junction resolvase complex"/>
    <property type="evidence" value="ECO:0007669"/>
    <property type="project" value="UniProtKB-UniRule"/>
</dbReference>
<feature type="domain" description="Helix-hairpin-helix DNA-binding motif class 1" evidence="7">
    <location>
        <begin position="72"/>
        <end position="91"/>
    </location>
</feature>
<keyword evidence="1 6" id="KW-0963">Cytoplasm</keyword>
<dbReference type="Gene3D" id="1.10.150.20">
    <property type="entry name" value="5' to 3' exonuclease, C-terminal subdomain"/>
    <property type="match status" value="1"/>
</dbReference>
<dbReference type="Gene3D" id="1.10.8.10">
    <property type="entry name" value="DNA helicase RuvA subunit, C-terminal domain"/>
    <property type="match status" value="1"/>
</dbReference>
<comment type="function">
    <text evidence="6">The RuvA-RuvB-RuvC complex processes Holliday junction (HJ) DNA during genetic recombination and DNA repair, while the RuvA-RuvB complex plays an important role in the rescue of blocked DNA replication forks via replication fork reversal (RFR). RuvA specifically binds to HJ cruciform DNA, conferring on it an open structure. The RuvB hexamer acts as an ATP-dependent pump, pulling dsDNA into and through the RuvAB complex. HJ branch migration allows RuvC to scan DNA until it finds its consensus sequence, where it cleaves and resolves the cruciform DNA.</text>
</comment>
<dbReference type="InterPro" id="IPR036267">
    <property type="entry name" value="RuvA_C_sf"/>
</dbReference>
<keyword evidence="4 6" id="KW-0233">DNA recombination</keyword>
<dbReference type="NCBIfam" id="TIGR00084">
    <property type="entry name" value="ruvA"/>
    <property type="match status" value="1"/>
</dbReference>
<dbReference type="GO" id="GO:0005737">
    <property type="term" value="C:cytoplasm"/>
    <property type="evidence" value="ECO:0007669"/>
    <property type="project" value="UniProtKB-SubCell"/>
</dbReference>
<dbReference type="GO" id="GO:0006310">
    <property type="term" value="P:DNA recombination"/>
    <property type="evidence" value="ECO:0007669"/>
    <property type="project" value="UniProtKB-UniRule"/>
</dbReference>
<comment type="caution">
    <text evidence="6">Lacks conserved residue(s) required for the propagation of feature annotation.</text>
</comment>
<evidence type="ECO:0000256" key="6">
    <source>
        <dbReference type="HAMAP-Rule" id="MF_00031"/>
    </source>
</evidence>
<dbReference type="Gene3D" id="2.40.50.140">
    <property type="entry name" value="Nucleic acid-binding proteins"/>
    <property type="match status" value="1"/>
</dbReference>
<comment type="subcellular location">
    <subcellularLocation>
        <location evidence="6">Cytoplasm</location>
    </subcellularLocation>
</comment>
<dbReference type="InterPro" id="IPR011114">
    <property type="entry name" value="RuvA_C"/>
</dbReference>
<protein>
    <recommendedName>
        <fullName evidence="6">Holliday junction branch migration complex subunit RuvA</fullName>
    </recommendedName>
</protein>
<dbReference type="GO" id="GO:0000400">
    <property type="term" value="F:four-way junction DNA binding"/>
    <property type="evidence" value="ECO:0007669"/>
    <property type="project" value="UniProtKB-UniRule"/>
</dbReference>
<evidence type="ECO:0000256" key="5">
    <source>
        <dbReference type="ARBA" id="ARBA00023204"/>
    </source>
</evidence>
<dbReference type="Pfam" id="PF14520">
    <property type="entry name" value="HHH_5"/>
    <property type="match status" value="1"/>
</dbReference>
<dbReference type="InterPro" id="IPR010994">
    <property type="entry name" value="RuvA_2-like"/>
</dbReference>
<dbReference type="SUPFAM" id="SSF47781">
    <property type="entry name" value="RuvA domain 2-like"/>
    <property type="match status" value="1"/>
</dbReference>
<dbReference type="GO" id="GO:0005524">
    <property type="term" value="F:ATP binding"/>
    <property type="evidence" value="ECO:0007669"/>
    <property type="project" value="InterPro"/>
</dbReference>
<comment type="similarity">
    <text evidence="6">Belongs to the RuvA family.</text>
</comment>
<dbReference type="AlphaFoldDB" id="A0A943EBJ0"/>
<dbReference type="GO" id="GO:0006281">
    <property type="term" value="P:DNA repair"/>
    <property type="evidence" value="ECO:0007669"/>
    <property type="project" value="UniProtKB-UniRule"/>
</dbReference>
<dbReference type="CDD" id="cd14332">
    <property type="entry name" value="UBA_RuvA_C"/>
    <property type="match status" value="1"/>
</dbReference>
<dbReference type="SUPFAM" id="SSF50249">
    <property type="entry name" value="Nucleic acid-binding proteins"/>
    <property type="match status" value="1"/>
</dbReference>
<organism evidence="8 9">
    <name type="scientific">Acidaminococcus intestini</name>
    <dbReference type="NCBI Taxonomy" id="187327"/>
    <lineage>
        <taxon>Bacteria</taxon>
        <taxon>Bacillati</taxon>
        <taxon>Bacillota</taxon>
        <taxon>Negativicutes</taxon>
        <taxon>Acidaminococcales</taxon>
        <taxon>Acidaminococcaceae</taxon>
        <taxon>Acidaminococcus</taxon>
    </lineage>
</organism>
<keyword evidence="3 6" id="KW-0238">DNA-binding</keyword>
<evidence type="ECO:0000256" key="1">
    <source>
        <dbReference type="ARBA" id="ARBA00022490"/>
    </source>
</evidence>
<evidence type="ECO:0000256" key="3">
    <source>
        <dbReference type="ARBA" id="ARBA00023125"/>
    </source>
</evidence>
<evidence type="ECO:0000256" key="2">
    <source>
        <dbReference type="ARBA" id="ARBA00022763"/>
    </source>
</evidence>
<comment type="caution">
    <text evidence="8">The sequence shown here is derived from an EMBL/GenBank/DDBJ whole genome shotgun (WGS) entry which is preliminary data.</text>
</comment>
<evidence type="ECO:0000313" key="9">
    <source>
        <dbReference type="Proteomes" id="UP000754226"/>
    </source>
</evidence>
<feature type="region of interest" description="Domain III" evidence="6">
    <location>
        <begin position="153"/>
        <end position="201"/>
    </location>
</feature>
<evidence type="ECO:0000313" key="8">
    <source>
        <dbReference type="EMBL" id="MBS5519087.1"/>
    </source>
</evidence>
<keyword evidence="8" id="KW-0378">Hydrolase</keyword>
<dbReference type="GO" id="GO:0009379">
    <property type="term" value="C:Holliday junction helicase complex"/>
    <property type="evidence" value="ECO:0007669"/>
    <property type="project" value="InterPro"/>
</dbReference>
<name>A0A943EBJ0_9FIRM</name>
<dbReference type="InterPro" id="IPR013849">
    <property type="entry name" value="DNA_helicase_Holl-junc_RuvA_I"/>
</dbReference>
<accession>A0A943EBJ0</accession>
<sequence>MIGFIKGRVDTIGSNFAFVETQGVGYRVYMNTSDLGRLVLDDKVKVYTYLAVREDALTLYGFLSQEAYGLFTKLITVSGIGPKVAQGILSASKVDDFLLAIKNRDVKFLTKLPGIGKKTAERMLLELKDLTGPEGPLPESEGGFLAPEGPVSALTETMEALASLGYTQNEISGVMNRIKVTADMSAEDLLKKALQVMARRG</sequence>
<dbReference type="HAMAP" id="MF_00031">
    <property type="entry name" value="DNA_HJ_migration_RuvA"/>
    <property type="match status" value="1"/>
</dbReference>
<reference evidence="8" key="1">
    <citation type="submission" date="2021-02" db="EMBL/GenBank/DDBJ databases">
        <title>Infant gut strain persistence is associated with maternal origin, phylogeny, and functional potential including surface adhesion and iron acquisition.</title>
        <authorList>
            <person name="Lou Y.C."/>
        </authorList>
    </citation>
    <scope>NUCLEOTIDE SEQUENCE</scope>
    <source>
        <strain evidence="8">L3_106_000M1_dasL3_106_000M1_concoct_15</strain>
    </source>
</reference>